<dbReference type="Proteomes" id="UP000006415">
    <property type="component" value="Unassembled WGS sequence"/>
</dbReference>
<name>J0LMQ5_9BIFI</name>
<sequence>MGTQGSRAADTQGPYGHILAQAFQFIDDALKNYEVSHRGPALSVFGPPRSGKTSLAIDAAVHALEAAAASDRAPSGSAAGSRGASGEGAGNAGEMRTGTRGITVTPELANAVALVAPTARQAKAYNNRLLDAIQVTAKPRIAQTINALAFQMLAAVRAKRGETPPDYLDAADQDSLLHGILDRHKQHARSGESAECATCMKLVDFLRESTYEDSAHEEPGAAHKAREAHGMAAAAETTESLFDRQLGDRFVDELRSMFARMNEVGARHGLEDRILSLAGNGPHLRLRYAWSAAFALRGEYAAAVSSLNQARGKFNVDSSYLLIQAQRSLADYVADGLAGTIRHDLPRIVIVDDYQEVTLAGAAFLQQLQECGTGLIVVMCPDEAAQTFRGSYPEYLAQRVQEDPRSSGGQGLVPASLGRLDAQKLILPQPEGSGRDARDEVCSRISMSITSQVEFEEAVGARPWKLGAGQGAGTQPRQDDGSITAVYYGSPQEETAAVVRSIMGAHLSDARIPYDDMAIIAHDSSTLAAYAAALREQGIAARMRQIGTPLGESRAVHGLFDFIELSQVSCTDMQDFFAVSSLSEVSGAVYRLISDYMDSPYGQDSTGTHVHAGPVAAALQAVSTMANFIRSQPSPEAGSGILGQLAAHAQAYASLSDRAMPERLSRRREGCYSSAAYAEKEASSDVTPQLIVLDLLAGSHTGDSRYSALLEGFILSASSLTARKDVQIFIDIIRRVRKHAGKKHASPADTLMDAWTAIGLSELWGKQATNGPSESVKAQANDQLDTVIRLFTEASSYADGSSDIGGFMRYIRTQDIATDSLSKKAPVENAVTLATPAAAAGQSWKYVWIPQVLNGVWPNMALRDRIFAADDLTDIMLTGRIRSSDSGHNARSIAILQNEKKSFLIALTRAERCAAVSSVRSDTQEPSDFFDVYMPDIVSQADGHVPAGGTDKNGQVQQRGVSGAVSASEIIARSRSIISGELSRQLNALPETERPMWEASYDSLSQEARDAVDALALLYKNSKTDPFGAAGWDAAGCSDPSRWAFFYGGAKDGVNTDDTDDTDTITPGLVPGDGSSRAQYRDRPGPLPVSLSPSAADMAWGCPICYLFDRRLSGPSAPSPAADYGTLIHKVLQAAAEQKLDMEYGERYRDADTEIQQDILSGLTDALMEIYRREKTDIDTGHITQDVYRALRNDASAQAVLQNAAFYLLESQVPGYGQRETSSKKSADFRPVIGYLTEAESEKAFSAHFTMEDIRYAYNRIPGTEPVSKRVFFDLMQMLAGGFPKGITMDMFYRCVISLHGSIDRLETREASAGGETKVYKRIIDYKTGRSLHAKKTFNDLQLVCYQLGLIFEDRHGADRMSETDYAEAAFSRTDSDREEILRNAPQISQADLFTVVLSALPAAYGNAVMRDDGTIDIAATRSNSKFYPEVYYQSPLFDDGCIAYRIGEQEKQTGTKAHPDTTVFTVTGGPPRPFHKGWEAFLDSAQPIALPDKKPDSIPEKQWQRITGDAPVSWDTAADSSAAGQRGKEHPLSHGPSTLWALSMISRVFYAASISLVDRVDIGQHQPTSDHMRFCAYKDSSVGHQDLCPACSGYVSTVIQPADNAAQARPGADTGEAGNE</sequence>
<evidence type="ECO:0000313" key="9">
    <source>
        <dbReference type="Proteomes" id="UP000006415"/>
    </source>
</evidence>
<evidence type="ECO:0000256" key="1">
    <source>
        <dbReference type="ARBA" id="ARBA00022722"/>
    </source>
</evidence>
<feature type="region of interest" description="Disordered" evidence="6">
    <location>
        <begin position="70"/>
        <end position="98"/>
    </location>
</feature>
<dbReference type="PANTHER" id="PTHR11070">
    <property type="entry name" value="UVRD / RECB / PCRA DNA HELICASE FAMILY MEMBER"/>
    <property type="match status" value="1"/>
</dbReference>
<evidence type="ECO:0000256" key="4">
    <source>
        <dbReference type="ARBA" id="ARBA00022839"/>
    </source>
</evidence>
<dbReference type="GO" id="GO:0004527">
    <property type="term" value="F:exonuclease activity"/>
    <property type="evidence" value="ECO:0007669"/>
    <property type="project" value="UniProtKB-KW"/>
</dbReference>
<dbReference type="InterPro" id="IPR038726">
    <property type="entry name" value="PDDEXK_AddAB-type"/>
</dbReference>
<evidence type="ECO:0000256" key="6">
    <source>
        <dbReference type="SAM" id="MobiDB-lite"/>
    </source>
</evidence>
<dbReference type="InterPro" id="IPR000212">
    <property type="entry name" value="DNA_helicase_UvrD/REP"/>
</dbReference>
<proteinExistence type="predicted"/>
<dbReference type="Gene3D" id="3.40.50.300">
    <property type="entry name" value="P-loop containing nucleotide triphosphate hydrolases"/>
    <property type="match status" value="2"/>
</dbReference>
<evidence type="ECO:0000256" key="5">
    <source>
        <dbReference type="ARBA" id="ARBA00023204"/>
    </source>
</evidence>
<dbReference type="Pfam" id="PF12705">
    <property type="entry name" value="PDDEXK_1"/>
    <property type="match status" value="1"/>
</dbReference>
<keyword evidence="3" id="KW-0067">ATP-binding</keyword>
<dbReference type="EMBL" id="AGZS01000002">
    <property type="protein sequence ID" value="EJD65097.1"/>
    <property type="molecule type" value="Genomic_DNA"/>
</dbReference>
<reference evidence="8 9" key="1">
    <citation type="submission" date="2012-01" db="EMBL/GenBank/DDBJ databases">
        <title>The Genome Sequence of Scardovia wiggsiae F0424.</title>
        <authorList>
            <consortium name="The Broad Institute Genome Sequencing Platform"/>
            <person name="Earl A."/>
            <person name="Ward D."/>
            <person name="Feldgarden M."/>
            <person name="Gevers D."/>
            <person name="Izard J."/>
            <person name="Ganesan A."/>
            <person name="Baranova O.V."/>
            <person name="Blanton J.M."/>
            <person name="Tanner A.C."/>
            <person name="Mathney J."/>
            <person name="Dewhirst F.E."/>
            <person name="Young S.K."/>
            <person name="Zeng Q."/>
            <person name="Gargeya S."/>
            <person name="Fitzgerald M."/>
            <person name="Haas B."/>
            <person name="Abouelleil A."/>
            <person name="Alvarado L."/>
            <person name="Arachchi H.M."/>
            <person name="Berlin A."/>
            <person name="Chapman S.B."/>
            <person name="Gearin G."/>
            <person name="Goldberg J."/>
            <person name="Griggs A."/>
            <person name="Gujja S."/>
            <person name="Hansen M."/>
            <person name="Heiman D."/>
            <person name="Howarth C."/>
            <person name="Larimer J."/>
            <person name="Lui A."/>
            <person name="MacDonald P.J.P."/>
            <person name="McCowen C."/>
            <person name="Montmayeur A."/>
            <person name="Murphy C."/>
            <person name="Neiman D."/>
            <person name="Pearson M."/>
            <person name="Priest M."/>
            <person name="Roberts A."/>
            <person name="Saif S."/>
            <person name="Shea T."/>
            <person name="Sisk P."/>
            <person name="Stolte C."/>
            <person name="Sykes S."/>
            <person name="Wortman J."/>
            <person name="Nusbaum C."/>
            <person name="Birren B."/>
        </authorList>
    </citation>
    <scope>NUCLEOTIDE SEQUENCE [LARGE SCALE GENOMIC DNA]</scope>
    <source>
        <strain evidence="8 9">F0424</strain>
    </source>
</reference>
<feature type="region of interest" description="Disordered" evidence="6">
    <location>
        <begin position="1509"/>
        <end position="1535"/>
    </location>
</feature>
<dbReference type="eggNOG" id="COG2887">
    <property type="taxonomic scope" value="Bacteria"/>
</dbReference>
<dbReference type="STRING" id="857290.HMPREF9156_00541"/>
<dbReference type="GO" id="GO:0043138">
    <property type="term" value="F:3'-5' DNA helicase activity"/>
    <property type="evidence" value="ECO:0007669"/>
    <property type="project" value="TreeGrafter"/>
</dbReference>
<gene>
    <name evidence="8" type="ORF">HMPREF9156_00541</name>
</gene>
<dbReference type="GO" id="GO:0005524">
    <property type="term" value="F:ATP binding"/>
    <property type="evidence" value="ECO:0007669"/>
    <property type="project" value="InterPro"/>
</dbReference>
<dbReference type="InterPro" id="IPR027417">
    <property type="entry name" value="P-loop_NTPase"/>
</dbReference>
<keyword evidence="5" id="KW-0234">DNA repair</keyword>
<dbReference type="GO" id="GO:0000725">
    <property type="term" value="P:recombinational repair"/>
    <property type="evidence" value="ECO:0007669"/>
    <property type="project" value="TreeGrafter"/>
</dbReference>
<dbReference type="RefSeq" id="WP_007147608.1">
    <property type="nucleotide sequence ID" value="NZ_AKCI01000001.1"/>
</dbReference>
<evidence type="ECO:0000259" key="7">
    <source>
        <dbReference type="Pfam" id="PF12705"/>
    </source>
</evidence>
<dbReference type="HOGENOM" id="CLU_003219_0_0_11"/>
<accession>J0LMQ5</accession>
<dbReference type="OrthoDB" id="5240387at2"/>
<keyword evidence="1" id="KW-0540">Nuclease</keyword>
<dbReference type="SUPFAM" id="SSF52540">
    <property type="entry name" value="P-loop containing nucleoside triphosphate hydrolases"/>
    <property type="match status" value="1"/>
</dbReference>
<keyword evidence="9" id="KW-1185">Reference proteome</keyword>
<feature type="domain" description="PD-(D/E)XK endonuclease-like" evidence="7">
    <location>
        <begin position="1090"/>
        <end position="1350"/>
    </location>
</feature>
<keyword evidence="2" id="KW-0227">DNA damage</keyword>
<organism evidence="8 9">
    <name type="scientific">Scardovia wiggsiae F0424</name>
    <dbReference type="NCBI Taxonomy" id="857290"/>
    <lineage>
        <taxon>Bacteria</taxon>
        <taxon>Bacillati</taxon>
        <taxon>Actinomycetota</taxon>
        <taxon>Actinomycetes</taxon>
        <taxon>Bifidobacteriales</taxon>
        <taxon>Bifidobacteriaceae</taxon>
        <taxon>Scardovia</taxon>
    </lineage>
</organism>
<evidence type="ECO:0000256" key="2">
    <source>
        <dbReference type="ARBA" id="ARBA00022763"/>
    </source>
</evidence>
<protein>
    <recommendedName>
        <fullName evidence="7">PD-(D/E)XK endonuclease-like domain-containing protein</fullName>
    </recommendedName>
</protein>
<keyword evidence="4" id="KW-0378">Hydrolase</keyword>
<comment type="caution">
    <text evidence="8">The sequence shown here is derived from an EMBL/GenBank/DDBJ whole genome shotgun (WGS) entry which is preliminary data.</text>
</comment>
<keyword evidence="3" id="KW-0347">Helicase</keyword>
<dbReference type="Gene3D" id="1.10.486.10">
    <property type="entry name" value="PCRA, domain 4"/>
    <property type="match status" value="1"/>
</dbReference>
<keyword evidence="4" id="KW-0269">Exonuclease</keyword>
<feature type="compositionally biased region" description="Low complexity" evidence="6">
    <location>
        <begin position="70"/>
        <end position="82"/>
    </location>
</feature>
<evidence type="ECO:0000313" key="8">
    <source>
        <dbReference type="EMBL" id="EJD65097.1"/>
    </source>
</evidence>
<keyword evidence="3" id="KW-0547">Nucleotide-binding</keyword>
<evidence type="ECO:0000256" key="3">
    <source>
        <dbReference type="ARBA" id="ARBA00022806"/>
    </source>
</evidence>
<dbReference type="GO" id="GO:0003677">
    <property type="term" value="F:DNA binding"/>
    <property type="evidence" value="ECO:0007669"/>
    <property type="project" value="InterPro"/>
</dbReference>
<feature type="region of interest" description="Disordered" evidence="6">
    <location>
        <begin position="1055"/>
        <end position="1083"/>
    </location>
</feature>
<dbReference type="eggNOG" id="COG0210">
    <property type="taxonomic scope" value="Bacteria"/>
</dbReference>
<dbReference type="PANTHER" id="PTHR11070:SF2">
    <property type="entry name" value="ATP-DEPENDENT DNA HELICASE SRS2"/>
    <property type="match status" value="1"/>
</dbReference>